<feature type="coiled-coil region" evidence="1">
    <location>
        <begin position="257"/>
        <end position="291"/>
    </location>
</feature>
<dbReference type="EMBL" id="KP795592">
    <property type="protein sequence ID" value="AKN38543.1"/>
    <property type="molecule type" value="Genomic_DNA"/>
</dbReference>
<proteinExistence type="predicted"/>
<dbReference type="Gene3D" id="3.30.930.30">
    <property type="match status" value="1"/>
</dbReference>
<name>A0A0H3ZQ86_9VIBR</name>
<keyword evidence="1" id="KW-0175">Coiled coil</keyword>
<organism evidence="2">
    <name type="scientific">Vibrio tasmaniensis</name>
    <dbReference type="NCBI Taxonomy" id="212663"/>
    <lineage>
        <taxon>Bacteria</taxon>
        <taxon>Pseudomonadati</taxon>
        <taxon>Pseudomonadota</taxon>
        <taxon>Gammaproteobacteria</taxon>
        <taxon>Vibrionales</taxon>
        <taxon>Vibrionaceae</taxon>
        <taxon>Vibrio</taxon>
    </lineage>
</organism>
<reference evidence="2" key="1">
    <citation type="journal article" date="2015" name="MBio">
        <title>Eco-Evolutionary Dynamics of Episomes among Ecologically Cohesive Bacterial Populations.</title>
        <authorList>
            <person name="Xue H."/>
            <person name="Cordero O.X."/>
            <person name="Camas F.M."/>
            <person name="Trimble W."/>
            <person name="Meyer F."/>
            <person name="Guglielmini J."/>
            <person name="Rocha E.P."/>
            <person name="Polz M.F."/>
        </authorList>
    </citation>
    <scope>NUCLEOTIDE SEQUENCE</scope>
    <source>
        <strain evidence="2">FF_376</strain>
    </source>
</reference>
<evidence type="ECO:0000313" key="2">
    <source>
        <dbReference type="EMBL" id="AKN38395.1"/>
    </source>
</evidence>
<accession>A0A0H3ZQ86</accession>
<dbReference type="AlphaFoldDB" id="A0A0H3ZQ86"/>
<protein>
    <submittedName>
        <fullName evidence="2">Transposon mobilization protein-like protein</fullName>
    </submittedName>
</protein>
<dbReference type="EMBL" id="KP795581">
    <property type="protein sequence ID" value="AKN38395.1"/>
    <property type="molecule type" value="Genomic_DNA"/>
</dbReference>
<sequence>MKNKIGVRTEYFTKSQAKGIRAHVKRELQNDVNVVDERLTKHNFGIKSEAMDRNYELALKLMPQSVKNSLIDSVLVLPLEQFKEVQKEHPKEWKKKLHESIISMMKEMEAELGFMPIGYKMHLDEGTPDPETGEVKLNPHAHLQFANVCAKDITLTKTKKVTLKDENGKALKDPKKPNKYLYELDEDGKPKTEVIDIPLKGRAPLSLHQTRGKDSAWAKQQDIAAKHLQHLGFERGVSKELTKAVHLSKTQHVKRELRNSEQKIESQEIIIKEQERRIRDLKLSMMFEKEKVDSFLHEREEFFAALIEGRSNDFGSLLTAAVKKYEDVPDELKAQTLGNTMDRADELEGAIAFESTPELELLIKKMEASYNKTDSPQPIKRNTFKP</sequence>
<evidence type="ECO:0000256" key="1">
    <source>
        <dbReference type="SAM" id="Coils"/>
    </source>
</evidence>